<keyword evidence="2" id="KW-1185">Reference proteome</keyword>
<evidence type="ECO:0000313" key="2">
    <source>
        <dbReference type="Proteomes" id="UP001341297"/>
    </source>
</evidence>
<name>A0ABU6HDK3_9BACI</name>
<proteinExistence type="predicted"/>
<reference evidence="1 2" key="1">
    <citation type="submission" date="2023-03" db="EMBL/GenBank/DDBJ databases">
        <title>Agriculturally important microbes genome sequencing.</title>
        <authorList>
            <person name="Dunlap C."/>
        </authorList>
    </citation>
    <scope>NUCLEOTIDE SEQUENCE [LARGE SCALE GENOMIC DNA]</scope>
    <source>
        <strain evidence="1 2">CBP-3203</strain>
    </source>
</reference>
<evidence type="ECO:0000313" key="1">
    <source>
        <dbReference type="EMBL" id="MEC0488091.1"/>
    </source>
</evidence>
<dbReference type="Proteomes" id="UP001341297">
    <property type="component" value="Unassembled WGS sequence"/>
</dbReference>
<dbReference type="EMBL" id="JARRTL010000073">
    <property type="protein sequence ID" value="MEC0488091.1"/>
    <property type="molecule type" value="Genomic_DNA"/>
</dbReference>
<accession>A0ABU6HDK3</accession>
<dbReference type="RefSeq" id="WP_164918129.1">
    <property type="nucleotide sequence ID" value="NZ_CP035232.1"/>
</dbReference>
<comment type="caution">
    <text evidence="1">The sequence shown here is derived from an EMBL/GenBank/DDBJ whole genome shotgun (WGS) entry which is preliminary data.</text>
</comment>
<protein>
    <submittedName>
        <fullName evidence="1">Uncharacterized protein</fullName>
    </submittedName>
</protein>
<sequence>MKKGYRVFDSRNNASFFEGTEWECMDFILKNYPGEDFAHVLIGENEF</sequence>
<dbReference type="GeneID" id="82855861"/>
<organism evidence="1 2">
    <name type="scientific">Bacillus glycinifermentans</name>
    <dbReference type="NCBI Taxonomy" id="1664069"/>
    <lineage>
        <taxon>Bacteria</taxon>
        <taxon>Bacillati</taxon>
        <taxon>Bacillota</taxon>
        <taxon>Bacilli</taxon>
        <taxon>Bacillales</taxon>
        <taxon>Bacillaceae</taxon>
        <taxon>Bacillus</taxon>
    </lineage>
</organism>
<gene>
    <name evidence="1" type="ORF">P8828_25455</name>
</gene>